<evidence type="ECO:0000313" key="2">
    <source>
        <dbReference type="EMBL" id="KAA0046811.1"/>
    </source>
</evidence>
<proteinExistence type="predicted"/>
<feature type="domain" description="Retroviral polymerase SH3-like" evidence="1">
    <location>
        <begin position="2"/>
        <end position="50"/>
    </location>
</feature>
<accession>A0A5A7TZM8</accession>
<name>A0A5A7TZM8_CUCMM</name>
<organism evidence="2 3">
    <name type="scientific">Cucumis melo var. makuwa</name>
    <name type="common">Oriental melon</name>
    <dbReference type="NCBI Taxonomy" id="1194695"/>
    <lineage>
        <taxon>Eukaryota</taxon>
        <taxon>Viridiplantae</taxon>
        <taxon>Streptophyta</taxon>
        <taxon>Embryophyta</taxon>
        <taxon>Tracheophyta</taxon>
        <taxon>Spermatophyta</taxon>
        <taxon>Magnoliopsida</taxon>
        <taxon>eudicotyledons</taxon>
        <taxon>Gunneridae</taxon>
        <taxon>Pentapetalae</taxon>
        <taxon>rosids</taxon>
        <taxon>fabids</taxon>
        <taxon>Cucurbitales</taxon>
        <taxon>Cucurbitaceae</taxon>
        <taxon>Benincaseae</taxon>
        <taxon>Cucumis</taxon>
    </lineage>
</organism>
<comment type="caution">
    <text evidence="2">The sequence shown here is derived from an EMBL/GenBank/DDBJ whole genome shotgun (WGS) entry which is preliminary data.</text>
</comment>
<evidence type="ECO:0000259" key="1">
    <source>
        <dbReference type="Pfam" id="PF25597"/>
    </source>
</evidence>
<dbReference type="InterPro" id="IPR057670">
    <property type="entry name" value="SH3_retrovirus"/>
</dbReference>
<dbReference type="OrthoDB" id="1194274at2759"/>
<dbReference type="EMBL" id="SSTE01013607">
    <property type="protein sequence ID" value="KAA0046811.1"/>
    <property type="molecule type" value="Genomic_DNA"/>
</dbReference>
<reference evidence="2 3" key="1">
    <citation type="submission" date="2019-08" db="EMBL/GenBank/DDBJ databases">
        <title>Draft genome sequences of two oriental melons (Cucumis melo L. var makuwa).</title>
        <authorList>
            <person name="Kwon S.-Y."/>
        </authorList>
    </citation>
    <scope>NUCLEOTIDE SEQUENCE [LARGE SCALE GENOMIC DNA]</scope>
    <source>
        <strain evidence="3">cv. SW 3</strain>
        <tissue evidence="2">Leaf</tissue>
    </source>
</reference>
<dbReference type="Pfam" id="PF25597">
    <property type="entry name" value="SH3_retrovirus"/>
    <property type="match status" value="1"/>
</dbReference>
<sequence>MLDDKSEKHIFVGYYTYSKGYKFDSLVTKKTMVSRDVMFDEEALWSWNDDLEDYSIPSSFASSSERPRGMRSFDSEPLNYDKALEDDKWKIPMYEEIKVIKKNNKLELSALPSGRSNRSRLAVKRCIYENVQASQRPREELGAHILASKVRIAMELGHLHKIGIFAFRCRLQHHGASWLEAPITKHPIFALLCLG</sequence>
<dbReference type="AlphaFoldDB" id="A0A5A7TZM8"/>
<gene>
    <name evidence="2" type="ORF">E6C27_scaffold216G001040</name>
</gene>
<protein>
    <submittedName>
        <fullName evidence="2">Copia-type polyprotein</fullName>
    </submittedName>
</protein>
<evidence type="ECO:0000313" key="3">
    <source>
        <dbReference type="Proteomes" id="UP000321393"/>
    </source>
</evidence>
<dbReference type="Proteomes" id="UP000321393">
    <property type="component" value="Unassembled WGS sequence"/>
</dbReference>